<gene>
    <name evidence="4" type="ORF">ACFFLI_05460</name>
</gene>
<evidence type="ECO:0000313" key="5">
    <source>
        <dbReference type="Proteomes" id="UP001589691"/>
    </source>
</evidence>
<dbReference type="InterPro" id="IPR001296">
    <property type="entry name" value="Glyco_trans_1"/>
</dbReference>
<dbReference type="RefSeq" id="WP_137643238.1">
    <property type="nucleotide sequence ID" value="NZ_BJEA01000015.1"/>
</dbReference>
<feature type="domain" description="Glycosyl transferase family 1" evidence="3">
    <location>
        <begin position="322"/>
        <end position="477"/>
    </location>
</feature>
<protein>
    <submittedName>
        <fullName evidence="4">Glycosyltransferase</fullName>
        <ecNumber evidence="4">2.4.-.-</ecNumber>
    </submittedName>
</protein>
<keyword evidence="2 4" id="KW-0808">Transferase</keyword>
<evidence type="ECO:0000259" key="3">
    <source>
        <dbReference type="Pfam" id="PF00534"/>
    </source>
</evidence>
<dbReference type="PANTHER" id="PTHR12526:SF629">
    <property type="entry name" value="TEICHURONIC ACID BIOSYNTHESIS GLYCOSYLTRANSFERASE TUAH-RELATED"/>
    <property type="match status" value="1"/>
</dbReference>
<dbReference type="GO" id="GO:0016757">
    <property type="term" value="F:glycosyltransferase activity"/>
    <property type="evidence" value="ECO:0007669"/>
    <property type="project" value="UniProtKB-KW"/>
</dbReference>
<accession>A0ABV5WT52</accession>
<organism evidence="4 5">
    <name type="scientific">Lactiplantibacillus modestisalitolerans</name>
    <dbReference type="NCBI Taxonomy" id="1457219"/>
    <lineage>
        <taxon>Bacteria</taxon>
        <taxon>Bacillati</taxon>
        <taxon>Bacillota</taxon>
        <taxon>Bacilli</taxon>
        <taxon>Lactobacillales</taxon>
        <taxon>Lactobacillaceae</taxon>
        <taxon>Lactiplantibacillus</taxon>
    </lineage>
</organism>
<evidence type="ECO:0000256" key="1">
    <source>
        <dbReference type="ARBA" id="ARBA00022676"/>
    </source>
</evidence>
<dbReference type="Proteomes" id="UP001589691">
    <property type="component" value="Unassembled WGS sequence"/>
</dbReference>
<dbReference type="PANTHER" id="PTHR12526">
    <property type="entry name" value="GLYCOSYLTRANSFERASE"/>
    <property type="match status" value="1"/>
</dbReference>
<evidence type="ECO:0000256" key="2">
    <source>
        <dbReference type="ARBA" id="ARBA00022679"/>
    </source>
</evidence>
<dbReference type="Gene3D" id="3.40.50.2000">
    <property type="entry name" value="Glycogen Phosphorylase B"/>
    <property type="match status" value="3"/>
</dbReference>
<proteinExistence type="predicted"/>
<dbReference type="EMBL" id="JBHLZY010000011">
    <property type="protein sequence ID" value="MFB9769328.1"/>
    <property type="molecule type" value="Genomic_DNA"/>
</dbReference>
<dbReference type="SUPFAM" id="SSF53756">
    <property type="entry name" value="UDP-Glycosyltransferase/glycogen phosphorylase"/>
    <property type="match status" value="1"/>
</dbReference>
<keyword evidence="5" id="KW-1185">Reference proteome</keyword>
<dbReference type="EC" id="2.4.-.-" evidence="4"/>
<name>A0ABV5WT52_9LACO</name>
<comment type="caution">
    <text evidence="4">The sequence shown here is derived from an EMBL/GenBank/DDBJ whole genome shotgun (WGS) entry which is preliminary data.</text>
</comment>
<dbReference type="Pfam" id="PF00534">
    <property type="entry name" value="Glycos_transf_1"/>
    <property type="match status" value="1"/>
</dbReference>
<reference evidence="4 5" key="1">
    <citation type="submission" date="2024-09" db="EMBL/GenBank/DDBJ databases">
        <authorList>
            <person name="Sun Q."/>
            <person name="Mori K."/>
        </authorList>
    </citation>
    <scope>NUCLEOTIDE SEQUENCE [LARGE SCALE GENOMIC DNA]</scope>
    <source>
        <strain evidence="4 5">TBRC 4576</strain>
    </source>
</reference>
<sequence length="515" mass="58622">MYFFLNDNLQFSKSGIEHAEISRLNLFKKHGVAAKIVTRIFAMNLHTVLQRAAINEADCINLFDFFCGTQKMPRQSFDLNDVQVPADAIKTRKARQVNVVQRGKLLMIIYLRPKSDAVSNIQYFDVNGKTLKMVWWNAQGLKCLEQLFDWDGKIAQEAYFGADGQIHLEKLHYLNHLNQEKISWRVLNYRGRAWLFDGLNALTRFFYDELNQNGETNVFICDRTVECAWGLFHMRTPTKKILHLHNNHVGSDGDYLHAKLNNNYQNALDNYDQWDGVISATAQQTKEVVARFGQRVPAFTIPVGFVTDATLAAKPVPFQRRQSHLIVQVARLAPEKQPEQTIQAFQRVHEQLPDARLEFWGYANGDTLKKVQAQVQALNLTDCVAFKGYTTDVNQVYERAQVGVLPSRAEGFSLMILEAQAHGLPMIANDVRYGPGDIIQDHISGLLTTCDDVDQLAASLLTLLTHQDQLAQYSVAAYANAKRYAEQRVFERWTKLFDAMEAPQPARPARMLASV</sequence>
<keyword evidence="1 4" id="KW-0328">Glycosyltransferase</keyword>
<evidence type="ECO:0000313" key="4">
    <source>
        <dbReference type="EMBL" id="MFB9769328.1"/>
    </source>
</evidence>